<dbReference type="PANTHER" id="PTHR10974:SF1">
    <property type="entry name" value="FI08016P-RELATED"/>
    <property type="match status" value="1"/>
</dbReference>
<dbReference type="Gene3D" id="3.40.720.10">
    <property type="entry name" value="Alkaline Phosphatase, subunit A"/>
    <property type="match status" value="1"/>
</dbReference>
<dbReference type="AlphaFoldDB" id="A0AAJ6VYL0"/>
<evidence type="ECO:0000313" key="3">
    <source>
        <dbReference type="RefSeq" id="XP_003744782.1"/>
    </source>
</evidence>
<dbReference type="KEGG" id="goe:100907525"/>
<name>A0AAJ6VYL0_9ACAR</name>
<dbReference type="FunFam" id="3.40.720.10:FF:000017">
    <property type="entry name" value="Predicted protein"/>
    <property type="match status" value="1"/>
</dbReference>
<evidence type="ECO:0000313" key="2">
    <source>
        <dbReference type="Proteomes" id="UP000694867"/>
    </source>
</evidence>
<proteinExistence type="predicted"/>
<feature type="transmembrane region" description="Helical" evidence="1">
    <location>
        <begin position="44"/>
        <end position="63"/>
    </location>
</feature>
<reference evidence="3" key="1">
    <citation type="submission" date="2025-08" db="UniProtKB">
        <authorList>
            <consortium name="RefSeq"/>
        </authorList>
    </citation>
    <scope>IDENTIFICATION</scope>
</reference>
<dbReference type="Proteomes" id="UP000694867">
    <property type="component" value="Unplaced"/>
</dbReference>
<keyword evidence="1" id="KW-0812">Transmembrane</keyword>
<dbReference type="RefSeq" id="XP_003744782.1">
    <property type="nucleotide sequence ID" value="XM_003744734.2"/>
</dbReference>
<dbReference type="GO" id="GO:0005615">
    <property type="term" value="C:extracellular space"/>
    <property type="evidence" value="ECO:0007669"/>
    <property type="project" value="TreeGrafter"/>
</dbReference>
<evidence type="ECO:0000256" key="1">
    <source>
        <dbReference type="SAM" id="Phobius"/>
    </source>
</evidence>
<gene>
    <name evidence="3" type="primary">LOC100907525</name>
</gene>
<dbReference type="InterPro" id="IPR017850">
    <property type="entry name" value="Alkaline_phosphatase_core_sf"/>
</dbReference>
<dbReference type="SUPFAM" id="SSF53649">
    <property type="entry name" value="Alkaline phosphatase-like"/>
    <property type="match status" value="1"/>
</dbReference>
<protein>
    <submittedName>
        <fullName evidence="3">Uncharacterized protein LOC100907525</fullName>
    </submittedName>
</protein>
<sequence length="706" mass="81633">MAVFGLFPSQNRYQLGKGGTMTQYRLMRADHETSKTRLAGACDIRYTLILILTLVCISCLYWIRFTDREICLVGVGNAVNRSLPESPPRISLLEGITSVPLSRSTTKREVKAQDELNLTEIQEKFILYTAKCHIPNYDFKEPNVLKKYYSKPPRKCSKDVEPFIFYPKLNQTGGFSCIGVDDTQYKKFYSDRFELDNCTYMETQRDLSHIKIDYYHKFGDPKPLRVDDCPPEEYLWIQCGVSNKSYEQPLFMPKVKPVDRTIRENNLGQKPLHVLILGLDSVSRLNAHRQLPKTIAYLKGKKNLVELFGYNKIGVNSSPNQIPLITGIPFKNPYPIGLNLRASNAHFDNLTRFLWDDLGSRGYRTMFYEEQWIYGLFLYPPLSGFLREPTTYWPRPLMQAIDKSSLKQGNCVGPDVAAKLYLDYTHQLFKISGSERPLFTYGWLSEVAHDNINGGQLVDEYLLDFFTKMTDDGILDNTAVFFISDHGMRFDSFRYTPQGRLEDMLPFAFILMPDRFHTAYPNAKKIMDINSRRLLTAIDMHASLLELADVWDEDRLIRTANGFSIFSTIIPNERTCKEAGIDIEFCACYNYHAMNASTRPAQSMGELLVEKINLRLRETEATNCSDFRLDKIVDFIRLSEGADWTDFFKISVEMEPYARFEVTGELMDPSEFEWRILSDFDRVDRYSDHSECARGQPYEKLCHCKL</sequence>
<dbReference type="InterPro" id="IPR004245">
    <property type="entry name" value="DUF229"/>
</dbReference>
<accession>A0AAJ6VYL0</accession>
<organism evidence="2 3">
    <name type="scientific">Galendromus occidentalis</name>
    <name type="common">western predatory mite</name>
    <dbReference type="NCBI Taxonomy" id="34638"/>
    <lineage>
        <taxon>Eukaryota</taxon>
        <taxon>Metazoa</taxon>
        <taxon>Ecdysozoa</taxon>
        <taxon>Arthropoda</taxon>
        <taxon>Chelicerata</taxon>
        <taxon>Arachnida</taxon>
        <taxon>Acari</taxon>
        <taxon>Parasitiformes</taxon>
        <taxon>Mesostigmata</taxon>
        <taxon>Gamasina</taxon>
        <taxon>Phytoseioidea</taxon>
        <taxon>Phytoseiidae</taxon>
        <taxon>Typhlodrominae</taxon>
        <taxon>Galendromus</taxon>
    </lineage>
</organism>
<keyword evidence="2" id="KW-1185">Reference proteome</keyword>
<dbReference type="GeneID" id="100907525"/>
<dbReference type="PANTHER" id="PTHR10974">
    <property type="entry name" value="FI08016P-RELATED"/>
    <property type="match status" value="1"/>
</dbReference>
<dbReference type="Pfam" id="PF02995">
    <property type="entry name" value="DUF229"/>
    <property type="match status" value="1"/>
</dbReference>
<keyword evidence="1" id="KW-0472">Membrane</keyword>
<dbReference type="CDD" id="cd16021">
    <property type="entry name" value="ALP_like"/>
    <property type="match status" value="1"/>
</dbReference>
<keyword evidence="1" id="KW-1133">Transmembrane helix</keyword>